<evidence type="ECO:0000256" key="1">
    <source>
        <dbReference type="ARBA" id="ARBA00004429"/>
    </source>
</evidence>
<evidence type="ECO:0000256" key="2">
    <source>
        <dbReference type="ARBA" id="ARBA00005801"/>
    </source>
</evidence>
<dbReference type="InterPro" id="IPR014032">
    <property type="entry name" value="Peptidase_A24A_bac"/>
</dbReference>
<dbReference type="Pfam" id="PF01478">
    <property type="entry name" value="Peptidase_A24"/>
    <property type="match status" value="1"/>
</dbReference>
<comment type="subcellular location">
    <subcellularLocation>
        <location evidence="1">Cell inner membrane</location>
        <topology evidence="1">Multi-pass membrane protein</topology>
    </subcellularLocation>
    <subcellularLocation>
        <location evidence="9">Cell membrane</location>
        <topology evidence="9">Multi-pass membrane protein</topology>
    </subcellularLocation>
</comment>
<keyword evidence="9" id="KW-0489">Methyltransferase</keyword>
<dbReference type="InterPro" id="IPR050882">
    <property type="entry name" value="Prepilin_peptidase/N-MTase"/>
</dbReference>
<feature type="domain" description="Prepilin peptidase A24 N-terminal" evidence="12">
    <location>
        <begin position="9"/>
        <end position="90"/>
    </location>
</feature>
<dbReference type="GO" id="GO:0004190">
    <property type="term" value="F:aspartic-type endopeptidase activity"/>
    <property type="evidence" value="ECO:0007669"/>
    <property type="project" value="UniProtKB-EC"/>
</dbReference>
<keyword evidence="9" id="KW-0511">Multifunctional enzyme</keyword>
<evidence type="ECO:0000256" key="5">
    <source>
        <dbReference type="ARBA" id="ARBA00022692"/>
    </source>
</evidence>
<dbReference type="Pfam" id="PF06750">
    <property type="entry name" value="A24_N_bact"/>
    <property type="match status" value="1"/>
</dbReference>
<feature type="transmembrane region" description="Helical" evidence="10">
    <location>
        <begin position="222"/>
        <end position="239"/>
    </location>
</feature>
<accession>D3SMD5</accession>
<dbReference type="GO" id="GO:0008168">
    <property type="term" value="F:methyltransferase activity"/>
    <property type="evidence" value="ECO:0007669"/>
    <property type="project" value="UniProtKB-KW"/>
</dbReference>
<keyword evidence="3" id="KW-1003">Cell membrane</keyword>
<name>D3SMD5_THEAH</name>
<feature type="domain" description="Prepilin type IV endopeptidase peptidase" evidence="11">
    <location>
        <begin position="102"/>
        <end position="209"/>
    </location>
</feature>
<evidence type="ECO:0000256" key="9">
    <source>
        <dbReference type="RuleBase" id="RU003794"/>
    </source>
</evidence>
<protein>
    <recommendedName>
        <fullName evidence="9">Prepilin leader peptidase/N-methyltransferase</fullName>
        <ecNumber evidence="9">2.1.1.-</ecNumber>
        <ecNumber evidence="9">3.4.23.43</ecNumber>
    </recommendedName>
</protein>
<dbReference type="RefSeq" id="WP_012992321.1">
    <property type="nucleotide sequence ID" value="NC_013894.1"/>
</dbReference>
<dbReference type="InterPro" id="IPR000045">
    <property type="entry name" value="Prepilin_IV_endopep_pep"/>
</dbReference>
<evidence type="ECO:0000259" key="12">
    <source>
        <dbReference type="Pfam" id="PF06750"/>
    </source>
</evidence>
<keyword evidence="9" id="KW-0378">Hydrolase</keyword>
<feature type="transmembrane region" description="Helical" evidence="10">
    <location>
        <begin position="119"/>
        <end position="138"/>
    </location>
</feature>
<evidence type="ECO:0000259" key="11">
    <source>
        <dbReference type="Pfam" id="PF01478"/>
    </source>
</evidence>
<dbReference type="GO" id="GO:0032259">
    <property type="term" value="P:methylation"/>
    <property type="evidence" value="ECO:0007669"/>
    <property type="project" value="UniProtKB-KW"/>
</dbReference>
<evidence type="ECO:0000313" key="13">
    <source>
        <dbReference type="EMBL" id="ADC89915.1"/>
    </source>
</evidence>
<dbReference type="KEGG" id="tal:Thal_1284"/>
<proteinExistence type="inferred from homology"/>
<dbReference type="Proteomes" id="UP000002043">
    <property type="component" value="Chromosome"/>
</dbReference>
<keyword evidence="6 10" id="KW-1133">Transmembrane helix</keyword>
<comment type="catalytic activity">
    <reaction evidence="9">
        <text>Typically cleaves a -Gly-|-Phe- bond to release an N-terminal, basic peptide of 5-8 residues from type IV prepilin, and then N-methylates the new N-terminal amino group, the methyl donor being S-adenosyl-L-methionine.</text>
        <dbReference type="EC" id="3.4.23.43"/>
    </reaction>
</comment>
<dbReference type="EC" id="2.1.1.-" evidence="9"/>
<gene>
    <name evidence="13" type="ordered locus">Thal_1284</name>
</gene>
<keyword evidence="7 10" id="KW-0472">Membrane</keyword>
<evidence type="ECO:0000313" key="14">
    <source>
        <dbReference type="Proteomes" id="UP000002043"/>
    </source>
</evidence>
<dbReference type="OrthoDB" id="9789291at2"/>
<feature type="transmembrane region" description="Helical" evidence="10">
    <location>
        <begin position="145"/>
        <end position="165"/>
    </location>
</feature>
<sequence>MELIIAFTIGAVLGSFYNVLIHRLPRGMSIVHPPSHCPNCKTKIRWRDNIPILSYLLLKGRCRYCAHPIPLRYLLVELASGLLAVLCYLKWGLSYELLIFYFFFSALLVASVIDWETFLLPDSITLGGLVTGLVLSFFRRDISPWESFLGAALGGAFFLLIYLYYTRLRKVEGLGLGDVKLMAFIGSFTGLYGVAYAVGLGSVLGLLYAFPIILKNRNLQFVIPYGPFLSAGCFLGVMLDLKRFLVNF</sequence>
<dbReference type="Gene3D" id="1.20.120.1220">
    <property type="match status" value="1"/>
</dbReference>
<keyword evidence="9" id="KW-0808">Transferase</keyword>
<dbReference type="STRING" id="638303.Thal_1284"/>
<feature type="transmembrane region" description="Helical" evidence="10">
    <location>
        <begin position="96"/>
        <end position="113"/>
    </location>
</feature>
<feature type="transmembrane region" description="Helical" evidence="10">
    <location>
        <begin position="185"/>
        <end position="210"/>
    </location>
</feature>
<keyword evidence="5 9" id="KW-0812">Transmembrane</keyword>
<dbReference type="eggNOG" id="COG1989">
    <property type="taxonomic scope" value="Bacteria"/>
</dbReference>
<organism evidence="13 14">
    <name type="scientific">Thermocrinis albus (strain DSM 14484 / JCM 11386 / HI 11/12)</name>
    <dbReference type="NCBI Taxonomy" id="638303"/>
    <lineage>
        <taxon>Bacteria</taxon>
        <taxon>Pseudomonadati</taxon>
        <taxon>Aquificota</taxon>
        <taxon>Aquificia</taxon>
        <taxon>Aquificales</taxon>
        <taxon>Aquificaceae</taxon>
        <taxon>Thermocrinis</taxon>
    </lineage>
</organism>
<comment type="function">
    <text evidence="9">Plays an essential role in type IV pili and type II pseudopili formation by proteolytically removing the leader sequence from substrate proteins and subsequently monomethylating the alpha-amino group of the newly exposed N-terminal phenylalanine.</text>
</comment>
<dbReference type="EMBL" id="CP001931">
    <property type="protein sequence ID" value="ADC89915.1"/>
    <property type="molecule type" value="Genomic_DNA"/>
</dbReference>
<dbReference type="GO" id="GO:0006465">
    <property type="term" value="P:signal peptide processing"/>
    <property type="evidence" value="ECO:0007669"/>
    <property type="project" value="TreeGrafter"/>
</dbReference>
<dbReference type="PRINTS" id="PR00864">
    <property type="entry name" value="PREPILNPTASE"/>
</dbReference>
<reference evidence="14" key="1">
    <citation type="journal article" date="2010" name="Stand. Genomic Sci.">
        <title>Complete genome sequence of Thermocrinis albus type strain (HI 11/12T).</title>
        <authorList>
            <person name="Wirth R."/>
            <person name="Sikorski J."/>
            <person name="Brambilla E."/>
            <person name="Misra M."/>
            <person name="Lapidus A."/>
            <person name="Copeland A."/>
            <person name="Nolan M."/>
            <person name="Lucas S."/>
            <person name="Chen F."/>
            <person name="Tice H."/>
            <person name="Cheng J.F."/>
            <person name="Han C."/>
            <person name="Detter J.C."/>
            <person name="Tapia R."/>
            <person name="Bruce D."/>
            <person name="Goodwin L."/>
            <person name="Pitluck S."/>
            <person name="Pati A."/>
            <person name="Anderson I."/>
            <person name="Ivanova N."/>
            <person name="Mavromatis K."/>
            <person name="Mikhailova N."/>
            <person name="Chen A."/>
            <person name="Palaniappan K."/>
            <person name="Bilek Y."/>
            <person name="Hader T."/>
            <person name="Land M."/>
            <person name="Hauser L."/>
            <person name="Chang Y.J."/>
            <person name="Jeffries C.D."/>
            <person name="Tindall B.J."/>
            <person name="Rohde M."/>
            <person name="Goker M."/>
            <person name="Bristow J."/>
            <person name="Eisen J.A."/>
            <person name="Markowitz V."/>
            <person name="Hugenholtz P."/>
            <person name="Kyrpides N.C."/>
            <person name="Klenk H.P."/>
        </authorList>
    </citation>
    <scope>NUCLEOTIDE SEQUENCE [LARGE SCALE GENOMIC DNA]</scope>
    <source>
        <strain evidence="14">DSM 14484 / JCM 11386 / HI 11/12</strain>
    </source>
</reference>
<evidence type="ECO:0000256" key="4">
    <source>
        <dbReference type="ARBA" id="ARBA00022519"/>
    </source>
</evidence>
<dbReference type="InterPro" id="IPR010627">
    <property type="entry name" value="Prepilin_pept_A24_N"/>
</dbReference>
<evidence type="ECO:0000256" key="3">
    <source>
        <dbReference type="ARBA" id="ARBA00022475"/>
    </source>
</evidence>
<dbReference type="EC" id="3.4.23.43" evidence="9"/>
<keyword evidence="9" id="KW-0645">Protease</keyword>
<dbReference type="PANTHER" id="PTHR30487">
    <property type="entry name" value="TYPE 4 PREPILIN-LIKE PROTEINS LEADER PEPTIDE-PROCESSING ENZYME"/>
    <property type="match status" value="1"/>
</dbReference>
<dbReference type="AlphaFoldDB" id="D3SMD5"/>
<dbReference type="GO" id="GO:0005886">
    <property type="term" value="C:plasma membrane"/>
    <property type="evidence" value="ECO:0007669"/>
    <property type="project" value="UniProtKB-SubCell"/>
</dbReference>
<dbReference type="MEROPS" id="A24.019"/>
<keyword evidence="4" id="KW-0997">Cell inner membrane</keyword>
<evidence type="ECO:0000256" key="6">
    <source>
        <dbReference type="ARBA" id="ARBA00022989"/>
    </source>
</evidence>
<dbReference type="HOGENOM" id="CLU_057101_0_1_0"/>
<keyword evidence="14" id="KW-1185">Reference proteome</keyword>
<comment type="similarity">
    <text evidence="2 8">Belongs to the peptidase A24 family.</text>
</comment>
<dbReference type="PANTHER" id="PTHR30487:SF0">
    <property type="entry name" value="PREPILIN LEADER PEPTIDASE_N-METHYLTRANSFERASE-RELATED"/>
    <property type="match status" value="1"/>
</dbReference>
<evidence type="ECO:0000256" key="8">
    <source>
        <dbReference type="RuleBase" id="RU003793"/>
    </source>
</evidence>
<evidence type="ECO:0000256" key="10">
    <source>
        <dbReference type="SAM" id="Phobius"/>
    </source>
</evidence>
<evidence type="ECO:0000256" key="7">
    <source>
        <dbReference type="ARBA" id="ARBA00023136"/>
    </source>
</evidence>